<dbReference type="Proteomes" id="UP001597601">
    <property type="component" value="Unassembled WGS sequence"/>
</dbReference>
<keyword evidence="1" id="KW-1133">Transmembrane helix</keyword>
<sequence length="69" mass="7361">MKQKANSGRRTKIIGTLLTVAGAAGLIYAGISQFADGMDKRAAAGVLLFSLIVVFIGISQLYKKHSDDY</sequence>
<comment type="caution">
    <text evidence="2">The sequence shown here is derived from an EMBL/GenBank/DDBJ whole genome shotgun (WGS) entry which is preliminary data.</text>
</comment>
<feature type="transmembrane region" description="Helical" evidence="1">
    <location>
        <begin position="12"/>
        <end position="31"/>
    </location>
</feature>
<accession>A0ABW5XMM3</accession>
<organism evidence="2 3">
    <name type="scientific">Mucilaginibacter antarcticus</name>
    <dbReference type="NCBI Taxonomy" id="1855725"/>
    <lineage>
        <taxon>Bacteria</taxon>
        <taxon>Pseudomonadati</taxon>
        <taxon>Bacteroidota</taxon>
        <taxon>Sphingobacteriia</taxon>
        <taxon>Sphingobacteriales</taxon>
        <taxon>Sphingobacteriaceae</taxon>
        <taxon>Mucilaginibacter</taxon>
    </lineage>
</organism>
<name>A0ABW5XMM3_9SPHI</name>
<evidence type="ECO:0000313" key="3">
    <source>
        <dbReference type="Proteomes" id="UP001597601"/>
    </source>
</evidence>
<keyword evidence="3" id="KW-1185">Reference proteome</keyword>
<dbReference type="RefSeq" id="WP_377122885.1">
    <property type="nucleotide sequence ID" value="NZ_JBHUHN010000001.1"/>
</dbReference>
<evidence type="ECO:0000256" key="1">
    <source>
        <dbReference type="SAM" id="Phobius"/>
    </source>
</evidence>
<evidence type="ECO:0000313" key="2">
    <source>
        <dbReference type="EMBL" id="MFD2863402.1"/>
    </source>
</evidence>
<keyword evidence="1" id="KW-0472">Membrane</keyword>
<keyword evidence="1" id="KW-0812">Transmembrane</keyword>
<dbReference type="EMBL" id="JBHUON010000001">
    <property type="protein sequence ID" value="MFD2863402.1"/>
    <property type="molecule type" value="Genomic_DNA"/>
</dbReference>
<reference evidence="3" key="1">
    <citation type="journal article" date="2019" name="Int. J. Syst. Evol. Microbiol.">
        <title>The Global Catalogue of Microorganisms (GCM) 10K type strain sequencing project: providing services to taxonomists for standard genome sequencing and annotation.</title>
        <authorList>
            <consortium name="The Broad Institute Genomics Platform"/>
            <consortium name="The Broad Institute Genome Sequencing Center for Infectious Disease"/>
            <person name="Wu L."/>
            <person name="Ma J."/>
        </authorList>
    </citation>
    <scope>NUCLEOTIDE SEQUENCE [LARGE SCALE GENOMIC DNA]</scope>
    <source>
        <strain evidence="3">KCTC 52232</strain>
    </source>
</reference>
<protein>
    <submittedName>
        <fullName evidence="2">Uncharacterized protein</fullName>
    </submittedName>
</protein>
<gene>
    <name evidence="2" type="ORF">ACFSYC_01765</name>
</gene>
<feature type="transmembrane region" description="Helical" evidence="1">
    <location>
        <begin position="43"/>
        <end position="62"/>
    </location>
</feature>
<proteinExistence type="predicted"/>